<keyword evidence="3" id="KW-0804">Transcription</keyword>
<proteinExistence type="predicted"/>
<dbReference type="InterPro" id="IPR009057">
    <property type="entry name" value="Homeodomain-like_sf"/>
</dbReference>
<accession>A0ABP7NTC6</accession>
<dbReference type="Gene3D" id="1.10.357.10">
    <property type="entry name" value="Tetracycline Repressor, domain 2"/>
    <property type="match status" value="1"/>
</dbReference>
<evidence type="ECO:0000313" key="7">
    <source>
        <dbReference type="Proteomes" id="UP001418444"/>
    </source>
</evidence>
<feature type="DNA-binding region" description="H-T-H motif" evidence="4">
    <location>
        <begin position="40"/>
        <end position="59"/>
    </location>
</feature>
<evidence type="ECO:0000256" key="2">
    <source>
        <dbReference type="ARBA" id="ARBA00023125"/>
    </source>
</evidence>
<evidence type="ECO:0000313" key="6">
    <source>
        <dbReference type="EMBL" id="GAA3952936.1"/>
    </source>
</evidence>
<dbReference type="PROSITE" id="PS50977">
    <property type="entry name" value="HTH_TETR_2"/>
    <property type="match status" value="1"/>
</dbReference>
<keyword evidence="7" id="KW-1185">Reference proteome</keyword>
<dbReference type="InterPro" id="IPR023772">
    <property type="entry name" value="DNA-bd_HTH_TetR-type_CS"/>
</dbReference>
<keyword evidence="1" id="KW-0805">Transcription regulation</keyword>
<dbReference type="PROSITE" id="PS01081">
    <property type="entry name" value="HTH_TETR_1"/>
    <property type="match status" value="1"/>
</dbReference>
<dbReference type="SUPFAM" id="SSF46689">
    <property type="entry name" value="Homeodomain-like"/>
    <property type="match status" value="1"/>
</dbReference>
<evidence type="ECO:0000259" key="5">
    <source>
        <dbReference type="PROSITE" id="PS50977"/>
    </source>
</evidence>
<feature type="domain" description="HTH tetR-type" evidence="5">
    <location>
        <begin position="17"/>
        <end position="77"/>
    </location>
</feature>
<evidence type="ECO:0000256" key="1">
    <source>
        <dbReference type="ARBA" id="ARBA00023015"/>
    </source>
</evidence>
<dbReference type="PANTHER" id="PTHR30055:SF234">
    <property type="entry name" value="HTH-TYPE TRANSCRIPTIONAL REGULATOR BETI"/>
    <property type="match status" value="1"/>
</dbReference>
<name>A0ABP7NTC6_9ACTN</name>
<reference evidence="7" key="1">
    <citation type="journal article" date="2019" name="Int. J. Syst. Evol. Microbiol.">
        <title>The Global Catalogue of Microorganisms (GCM) 10K type strain sequencing project: providing services to taxonomists for standard genome sequencing and annotation.</title>
        <authorList>
            <consortium name="The Broad Institute Genomics Platform"/>
            <consortium name="The Broad Institute Genome Sequencing Center for Infectious Disease"/>
            <person name="Wu L."/>
            <person name="Ma J."/>
        </authorList>
    </citation>
    <scope>NUCLEOTIDE SEQUENCE [LARGE SCALE GENOMIC DNA]</scope>
    <source>
        <strain evidence="7">JCM 16923</strain>
    </source>
</reference>
<dbReference type="EMBL" id="BAAAZW010000002">
    <property type="protein sequence ID" value="GAA3952936.1"/>
    <property type="molecule type" value="Genomic_DNA"/>
</dbReference>
<dbReference type="RefSeq" id="WP_344781004.1">
    <property type="nucleotide sequence ID" value="NZ_BAAAZW010000002.1"/>
</dbReference>
<sequence length="202" mass="21393">MSEPKRSPGRPKAAEGLDTRAELLAVARALFSAKGYAGTSVSEVGKGAGVSVPVIYQRFGSKAGLFVATGEDVYDVGLARLQASIDGLEDFDAALEAALREFVAISRTEPDMTGMVVMVLIEAERSRELAADLKPMLRDFRAFCSAIAALAPESRAPGTRGQRNLALALESMFSGLMVSSTLSKPADFRALVDAMRHLVAPS</sequence>
<gene>
    <name evidence="6" type="ORF">GCM10022231_08850</name>
</gene>
<dbReference type="PRINTS" id="PR00455">
    <property type="entry name" value="HTHTETR"/>
</dbReference>
<comment type="caution">
    <text evidence="6">The sequence shown here is derived from an EMBL/GenBank/DDBJ whole genome shotgun (WGS) entry which is preliminary data.</text>
</comment>
<organism evidence="6 7">
    <name type="scientific">Gordonia caeni</name>
    <dbReference type="NCBI Taxonomy" id="1007097"/>
    <lineage>
        <taxon>Bacteria</taxon>
        <taxon>Bacillati</taxon>
        <taxon>Actinomycetota</taxon>
        <taxon>Actinomycetes</taxon>
        <taxon>Mycobacteriales</taxon>
        <taxon>Gordoniaceae</taxon>
        <taxon>Gordonia</taxon>
    </lineage>
</organism>
<evidence type="ECO:0000256" key="3">
    <source>
        <dbReference type="ARBA" id="ARBA00023163"/>
    </source>
</evidence>
<evidence type="ECO:0000256" key="4">
    <source>
        <dbReference type="PROSITE-ProRule" id="PRU00335"/>
    </source>
</evidence>
<keyword evidence="2 4" id="KW-0238">DNA-binding</keyword>
<protein>
    <recommendedName>
        <fullName evidence="5">HTH tetR-type domain-containing protein</fullName>
    </recommendedName>
</protein>
<dbReference type="PANTHER" id="PTHR30055">
    <property type="entry name" value="HTH-TYPE TRANSCRIPTIONAL REGULATOR RUTR"/>
    <property type="match status" value="1"/>
</dbReference>
<dbReference type="InterPro" id="IPR050109">
    <property type="entry name" value="HTH-type_TetR-like_transc_reg"/>
</dbReference>
<dbReference type="Proteomes" id="UP001418444">
    <property type="component" value="Unassembled WGS sequence"/>
</dbReference>
<dbReference type="InterPro" id="IPR001647">
    <property type="entry name" value="HTH_TetR"/>
</dbReference>
<dbReference type="Pfam" id="PF00440">
    <property type="entry name" value="TetR_N"/>
    <property type="match status" value="1"/>
</dbReference>